<dbReference type="InterPro" id="IPR050807">
    <property type="entry name" value="TransReg_Diox_bact_type"/>
</dbReference>
<dbReference type="PROSITE" id="PS50943">
    <property type="entry name" value="HTH_CROC1"/>
    <property type="match status" value="1"/>
</dbReference>
<organism evidence="3 4">
    <name type="scientific">Fredinandcohnia salidurans</name>
    <dbReference type="NCBI Taxonomy" id="2595041"/>
    <lineage>
        <taxon>Bacteria</taxon>
        <taxon>Bacillati</taxon>
        <taxon>Bacillota</taxon>
        <taxon>Bacilli</taxon>
        <taxon>Bacillales</taxon>
        <taxon>Bacillaceae</taxon>
        <taxon>Fredinandcohnia</taxon>
    </lineage>
</organism>
<dbReference type="CDD" id="cd00093">
    <property type="entry name" value="HTH_XRE"/>
    <property type="match status" value="1"/>
</dbReference>
<protein>
    <submittedName>
        <fullName evidence="3">Helix-turn-helix domain-containing protein</fullName>
    </submittedName>
</protein>
<evidence type="ECO:0000313" key="4">
    <source>
        <dbReference type="Proteomes" id="UP001597227"/>
    </source>
</evidence>
<sequence length="112" mass="12892">MSDTVGQRIRILRKKRNWTQHDLAEKVGISSTYMGEIERSEKNVTYEILLKIATVLDISLAELVRYSDKLSLIENKDVLVEIIELLSSRSIDIQNDVLKIIEIYLSGIDRKS</sequence>
<dbReference type="InterPro" id="IPR010982">
    <property type="entry name" value="Lambda_DNA-bd_dom_sf"/>
</dbReference>
<dbReference type="PANTHER" id="PTHR46797:SF24">
    <property type="entry name" value="DNA-BINDING PHAGE PROTEIN"/>
    <property type="match status" value="1"/>
</dbReference>
<feature type="domain" description="HTH cro/C1-type" evidence="2">
    <location>
        <begin position="9"/>
        <end position="63"/>
    </location>
</feature>
<reference evidence="4" key="1">
    <citation type="journal article" date="2019" name="Int. J. Syst. Evol. Microbiol.">
        <title>The Global Catalogue of Microorganisms (GCM) 10K type strain sequencing project: providing services to taxonomists for standard genome sequencing and annotation.</title>
        <authorList>
            <consortium name="The Broad Institute Genomics Platform"/>
            <consortium name="The Broad Institute Genome Sequencing Center for Infectious Disease"/>
            <person name="Wu L."/>
            <person name="Ma J."/>
        </authorList>
    </citation>
    <scope>NUCLEOTIDE SEQUENCE [LARGE SCALE GENOMIC DNA]</scope>
    <source>
        <strain evidence="4">CCUG 15531</strain>
    </source>
</reference>
<keyword evidence="1" id="KW-0238">DNA-binding</keyword>
<dbReference type="SUPFAM" id="SSF47413">
    <property type="entry name" value="lambda repressor-like DNA-binding domains"/>
    <property type="match status" value="1"/>
</dbReference>
<dbReference type="RefSeq" id="WP_388042029.1">
    <property type="nucleotide sequence ID" value="NZ_JBHUEK010000034.1"/>
</dbReference>
<comment type="caution">
    <text evidence="3">The sequence shown here is derived from an EMBL/GenBank/DDBJ whole genome shotgun (WGS) entry which is preliminary data.</text>
</comment>
<proteinExistence type="predicted"/>
<dbReference type="Proteomes" id="UP001597227">
    <property type="component" value="Unassembled WGS sequence"/>
</dbReference>
<dbReference type="PANTHER" id="PTHR46797">
    <property type="entry name" value="HTH-TYPE TRANSCRIPTIONAL REGULATOR"/>
    <property type="match status" value="1"/>
</dbReference>
<keyword evidence="4" id="KW-1185">Reference proteome</keyword>
<dbReference type="SMART" id="SM00530">
    <property type="entry name" value="HTH_XRE"/>
    <property type="match status" value="1"/>
</dbReference>
<accession>A0ABW4MVE0</accession>
<dbReference type="EMBL" id="JBHUEK010000034">
    <property type="protein sequence ID" value="MFD1781611.1"/>
    <property type="molecule type" value="Genomic_DNA"/>
</dbReference>
<evidence type="ECO:0000313" key="3">
    <source>
        <dbReference type="EMBL" id="MFD1781611.1"/>
    </source>
</evidence>
<name>A0ABW4MVE0_9BACI</name>
<evidence type="ECO:0000259" key="2">
    <source>
        <dbReference type="PROSITE" id="PS50943"/>
    </source>
</evidence>
<evidence type="ECO:0000256" key="1">
    <source>
        <dbReference type="ARBA" id="ARBA00023125"/>
    </source>
</evidence>
<dbReference type="Pfam" id="PF01381">
    <property type="entry name" value="HTH_3"/>
    <property type="match status" value="1"/>
</dbReference>
<gene>
    <name evidence="3" type="ORF">ACFSFW_23470</name>
</gene>
<dbReference type="Gene3D" id="1.10.260.40">
    <property type="entry name" value="lambda repressor-like DNA-binding domains"/>
    <property type="match status" value="1"/>
</dbReference>
<dbReference type="InterPro" id="IPR001387">
    <property type="entry name" value="Cro/C1-type_HTH"/>
</dbReference>